<evidence type="ECO:0000313" key="9">
    <source>
        <dbReference type="RefSeq" id="XP_010515598.1"/>
    </source>
</evidence>
<evidence type="ECO:0000259" key="7">
    <source>
        <dbReference type="PROSITE" id="PS50948"/>
    </source>
</evidence>
<evidence type="ECO:0000256" key="2">
    <source>
        <dbReference type="ARBA" id="ARBA00022734"/>
    </source>
</evidence>
<feature type="transmembrane region" description="Helical" evidence="5">
    <location>
        <begin position="474"/>
        <end position="499"/>
    </location>
</feature>
<dbReference type="InterPro" id="IPR036426">
    <property type="entry name" value="Bulb-type_lectin_dom_sf"/>
</dbReference>
<sequence length="520" mass="58569">MKAKPFSLQKCREKKHTHHTKLSHSFLFLIIFPLFPDISEAQQQPQRHIMTIMMKFYTFTFLIFLFSKLQGHCKSDINLGHSLTLTSPLEYAPGFMGKAYIMDTESSSSTREPGFKAALTMESSDKDDGKYMCSLQVFLGDVRVWSSGHYSKMYVSSKCIIELTKEGDLRLKSSNKHVGWRSGTSGQGVERLEIQSTGNLVLIDAKNLIKWQSFNFPTDAMLSGQRLDVATQLTSFPNDSTLFYSFEVLRDKIALFLNLNKLKYSYWEYKPRDKNKAVNFVRLGPKGLDLFDDNSHIIGRIEQPLIRFLALGNRTGNLGLYSYKPEKGKFEATFKAVSDTCDLPVACKPYGICTFSKSCSCIKAVSNGDCSSNVEEAVSVKRLCDHEMIELEGVTTVLRNGTQVRNVRKERCEELCKKDCECAAASYSVSDESCVMYRIVMGVKQIERVSGLSYMVKVPKGVRLSGEKPNVKKWVVGLVGGIDGFVILLLLSGLVFYFIRKRQKSSSPRPPPQQPPNTDS</sequence>
<reference evidence="8" key="1">
    <citation type="journal article" date="2014" name="Nat. Commun.">
        <title>The emerging biofuel crop Camelina sativa retains a highly undifferentiated hexaploid genome structure.</title>
        <authorList>
            <person name="Kagale S."/>
            <person name="Koh C."/>
            <person name="Nixon J."/>
            <person name="Bollina V."/>
            <person name="Clarke W.E."/>
            <person name="Tuteja R."/>
            <person name="Spillane C."/>
            <person name="Robinson S.J."/>
            <person name="Links M.G."/>
            <person name="Clarke C."/>
            <person name="Higgins E.E."/>
            <person name="Huebert T."/>
            <person name="Sharpe A.G."/>
            <person name="Parkin I.A."/>
        </authorList>
    </citation>
    <scope>NUCLEOTIDE SEQUENCE [LARGE SCALE GENOMIC DNA]</scope>
    <source>
        <strain evidence="8">cv. DH55</strain>
    </source>
</reference>
<keyword evidence="4" id="KW-0325">Glycoprotein</keyword>
<keyword evidence="5" id="KW-1133">Transmembrane helix</keyword>
<dbReference type="PANTHER" id="PTHR47976">
    <property type="entry name" value="G-TYPE LECTIN S-RECEPTOR-LIKE SERINE/THREONINE-PROTEIN KINASE SD2-5"/>
    <property type="match status" value="1"/>
</dbReference>
<keyword evidence="5" id="KW-0472">Membrane</keyword>
<evidence type="ECO:0000256" key="1">
    <source>
        <dbReference type="ARBA" id="ARBA00022729"/>
    </source>
</evidence>
<dbReference type="InterPro" id="IPR003609">
    <property type="entry name" value="Pan_app"/>
</dbReference>
<organism evidence="8 9">
    <name type="scientific">Camelina sativa</name>
    <name type="common">False flax</name>
    <name type="synonym">Myagrum sativum</name>
    <dbReference type="NCBI Taxonomy" id="90675"/>
    <lineage>
        <taxon>Eukaryota</taxon>
        <taxon>Viridiplantae</taxon>
        <taxon>Streptophyta</taxon>
        <taxon>Embryophyta</taxon>
        <taxon>Tracheophyta</taxon>
        <taxon>Spermatophyta</taxon>
        <taxon>Magnoliopsida</taxon>
        <taxon>eudicotyledons</taxon>
        <taxon>Gunneridae</taxon>
        <taxon>Pentapetalae</taxon>
        <taxon>rosids</taxon>
        <taxon>malvids</taxon>
        <taxon>Brassicales</taxon>
        <taxon>Brassicaceae</taxon>
        <taxon>Camelineae</taxon>
        <taxon>Camelina</taxon>
    </lineage>
</organism>
<keyword evidence="1" id="KW-0732">Signal</keyword>
<reference evidence="9" key="2">
    <citation type="submission" date="2025-08" db="UniProtKB">
        <authorList>
            <consortium name="RefSeq"/>
        </authorList>
    </citation>
    <scope>IDENTIFICATION</scope>
    <source>
        <tissue evidence="9">Leaf</tissue>
    </source>
</reference>
<dbReference type="SUPFAM" id="SSF51110">
    <property type="entry name" value="alpha-D-mannose-specific plant lectins"/>
    <property type="match status" value="1"/>
</dbReference>
<keyword evidence="3" id="KW-1015">Disulfide bond</keyword>
<evidence type="ECO:0000256" key="5">
    <source>
        <dbReference type="SAM" id="Phobius"/>
    </source>
</evidence>
<proteinExistence type="predicted"/>
<evidence type="ECO:0000256" key="3">
    <source>
        <dbReference type="ARBA" id="ARBA00023157"/>
    </source>
</evidence>
<dbReference type="SMART" id="SM00473">
    <property type="entry name" value="PAN_AP"/>
    <property type="match status" value="1"/>
</dbReference>
<keyword evidence="5" id="KW-0812">Transmembrane</keyword>
<protein>
    <submittedName>
        <fullName evidence="9">PAN domain-containing protein At5g03700-like</fullName>
    </submittedName>
</protein>
<dbReference type="Proteomes" id="UP000694864">
    <property type="component" value="Chromosome 6"/>
</dbReference>
<keyword evidence="8" id="KW-1185">Reference proteome</keyword>
<gene>
    <name evidence="9" type="primary">LOC104791412</name>
</gene>
<dbReference type="InterPro" id="IPR001480">
    <property type="entry name" value="Bulb-type_lectin_dom"/>
</dbReference>
<dbReference type="SMART" id="SM00108">
    <property type="entry name" value="B_lectin"/>
    <property type="match status" value="1"/>
</dbReference>
<evidence type="ECO:0000259" key="6">
    <source>
        <dbReference type="PROSITE" id="PS50927"/>
    </source>
</evidence>
<dbReference type="RefSeq" id="XP_010515598.1">
    <property type="nucleotide sequence ID" value="XM_010517296.1"/>
</dbReference>
<dbReference type="PROSITE" id="PS50948">
    <property type="entry name" value="PAN"/>
    <property type="match status" value="1"/>
</dbReference>
<feature type="domain" description="Apple" evidence="7">
    <location>
        <begin position="384"/>
        <end position="459"/>
    </location>
</feature>
<feature type="domain" description="Bulb-type lectin" evidence="6">
    <location>
        <begin position="98"/>
        <end position="215"/>
    </location>
</feature>
<accession>A0ABM0ZGZ1</accession>
<dbReference type="Pfam" id="PF01453">
    <property type="entry name" value="B_lectin"/>
    <property type="match status" value="1"/>
</dbReference>
<dbReference type="PANTHER" id="PTHR47976:SF120">
    <property type="entry name" value="G-TYPE LECTIN S-RECEPTOR-LIKE SERINE_THREONINE-PROTEIN KINASE SD2-5"/>
    <property type="match status" value="1"/>
</dbReference>
<dbReference type="GeneID" id="104791412"/>
<dbReference type="InterPro" id="IPR051343">
    <property type="entry name" value="G-type_lectin_kinases/EP1-like"/>
</dbReference>
<dbReference type="Gene3D" id="2.90.10.10">
    <property type="entry name" value="Bulb-type lectin domain"/>
    <property type="match status" value="1"/>
</dbReference>
<evidence type="ECO:0000256" key="4">
    <source>
        <dbReference type="ARBA" id="ARBA00023180"/>
    </source>
</evidence>
<dbReference type="PROSITE" id="PS50927">
    <property type="entry name" value="BULB_LECTIN"/>
    <property type="match status" value="1"/>
</dbReference>
<keyword evidence="2" id="KW-0430">Lectin</keyword>
<evidence type="ECO:0000313" key="8">
    <source>
        <dbReference type="Proteomes" id="UP000694864"/>
    </source>
</evidence>
<name>A0ABM0ZGZ1_CAMSA</name>